<dbReference type="PROSITE" id="PS51078">
    <property type="entry name" value="ICLR_ED"/>
    <property type="match status" value="1"/>
</dbReference>
<dbReference type="GO" id="GO:0003677">
    <property type="term" value="F:DNA binding"/>
    <property type="evidence" value="ECO:0007669"/>
    <property type="project" value="UniProtKB-KW"/>
</dbReference>
<dbReference type="InterPro" id="IPR036388">
    <property type="entry name" value="WH-like_DNA-bd_sf"/>
</dbReference>
<evidence type="ECO:0000259" key="5">
    <source>
        <dbReference type="PROSITE" id="PS51078"/>
    </source>
</evidence>
<dbReference type="RefSeq" id="WP_138400886.1">
    <property type="nucleotide sequence ID" value="NZ_JBAFVI010000006.1"/>
</dbReference>
<dbReference type="GeneID" id="95775353"/>
<comment type="caution">
    <text evidence="6">The sequence shown here is derived from an EMBL/GenBank/DDBJ whole genome shotgun (WGS) entry which is preliminary data.</text>
</comment>
<keyword evidence="2" id="KW-0238">DNA-binding</keyword>
<dbReference type="PANTHER" id="PTHR30136:SF23">
    <property type="entry name" value="DNA-BINDING TRANSCRIPTIONAL ACTIVATOR MHPR"/>
    <property type="match status" value="1"/>
</dbReference>
<protein>
    <submittedName>
        <fullName evidence="6">HTH domain-containing protein</fullName>
    </submittedName>
</protein>
<sequence>MMGEYRSVRALARGLEILRILSRRGPTTITQLSIATGINRTTIYRLVSTLDELGYVGMNASDNTVSLRAAANLLTEGVRVDWIRSVAYPELAALGAIVLWPVNLFMPSGDEIVLQETTHHLSPFSIHRSMVGTRWGYLNTSPGRAYLSYIDTPRLDETLELLRHSKLEGNMAAQCKGHAEKIIAKTREAGYGSSVNEAAPGISGIAVPLRLDGDVVGAINMVFFTTAMNPTEAAAKYLDAMEECAKRIGAEMSERKLRATCLPD</sequence>
<evidence type="ECO:0000256" key="1">
    <source>
        <dbReference type="ARBA" id="ARBA00023015"/>
    </source>
</evidence>
<dbReference type="InterPro" id="IPR029016">
    <property type="entry name" value="GAF-like_dom_sf"/>
</dbReference>
<dbReference type="PROSITE" id="PS51077">
    <property type="entry name" value="HTH_ICLR"/>
    <property type="match status" value="1"/>
</dbReference>
<dbReference type="InterPro" id="IPR036390">
    <property type="entry name" value="WH_DNA-bd_sf"/>
</dbReference>
<dbReference type="GO" id="GO:0003700">
    <property type="term" value="F:DNA-binding transcription factor activity"/>
    <property type="evidence" value="ECO:0007669"/>
    <property type="project" value="TreeGrafter"/>
</dbReference>
<keyword evidence="3" id="KW-0804">Transcription</keyword>
<dbReference type="Pfam" id="PF09339">
    <property type="entry name" value="HTH_IclR"/>
    <property type="match status" value="1"/>
</dbReference>
<dbReference type="Gene3D" id="1.10.10.10">
    <property type="entry name" value="Winged helix-like DNA-binding domain superfamily/Winged helix DNA-binding domain"/>
    <property type="match status" value="1"/>
</dbReference>
<dbReference type="Pfam" id="PF01614">
    <property type="entry name" value="IclR_C"/>
    <property type="match status" value="1"/>
</dbReference>
<keyword evidence="1" id="KW-0805">Transcription regulation</keyword>
<dbReference type="GO" id="GO:0045892">
    <property type="term" value="P:negative regulation of DNA-templated transcription"/>
    <property type="evidence" value="ECO:0007669"/>
    <property type="project" value="TreeGrafter"/>
</dbReference>
<dbReference type="AlphaFoldDB" id="A0A6C1KB97"/>
<dbReference type="PANTHER" id="PTHR30136">
    <property type="entry name" value="HELIX-TURN-HELIX TRANSCRIPTIONAL REGULATOR, ICLR FAMILY"/>
    <property type="match status" value="1"/>
</dbReference>
<dbReference type="OrthoDB" id="9807558at2"/>
<name>A0A6C1KB97_XANAU</name>
<evidence type="ECO:0000256" key="3">
    <source>
        <dbReference type="ARBA" id="ARBA00023163"/>
    </source>
</evidence>
<dbReference type="InterPro" id="IPR014757">
    <property type="entry name" value="Tscrpt_reg_IclR_C"/>
</dbReference>
<evidence type="ECO:0000313" key="7">
    <source>
        <dbReference type="Proteomes" id="UP000305131"/>
    </source>
</evidence>
<evidence type="ECO:0000313" key="6">
    <source>
        <dbReference type="EMBL" id="TLX41372.1"/>
    </source>
</evidence>
<dbReference type="SUPFAM" id="SSF46785">
    <property type="entry name" value="Winged helix' DNA-binding domain"/>
    <property type="match status" value="1"/>
</dbReference>
<feature type="domain" description="HTH iclR-type" evidence="4">
    <location>
        <begin position="8"/>
        <end position="69"/>
    </location>
</feature>
<dbReference type="InterPro" id="IPR005471">
    <property type="entry name" value="Tscrpt_reg_IclR_N"/>
</dbReference>
<dbReference type="SMART" id="SM00346">
    <property type="entry name" value="HTH_ICLR"/>
    <property type="match status" value="1"/>
</dbReference>
<proteinExistence type="predicted"/>
<evidence type="ECO:0000256" key="2">
    <source>
        <dbReference type="ARBA" id="ARBA00023125"/>
    </source>
</evidence>
<dbReference type="Gene3D" id="3.30.450.40">
    <property type="match status" value="1"/>
</dbReference>
<dbReference type="SUPFAM" id="SSF55781">
    <property type="entry name" value="GAF domain-like"/>
    <property type="match status" value="1"/>
</dbReference>
<dbReference type="Proteomes" id="UP000305131">
    <property type="component" value="Unassembled WGS sequence"/>
</dbReference>
<dbReference type="EMBL" id="VAUP01000037">
    <property type="protein sequence ID" value="TLX41372.1"/>
    <property type="molecule type" value="Genomic_DNA"/>
</dbReference>
<evidence type="ECO:0000259" key="4">
    <source>
        <dbReference type="PROSITE" id="PS51077"/>
    </source>
</evidence>
<organism evidence="6 7">
    <name type="scientific">Xanthobacter autotrophicus</name>
    <dbReference type="NCBI Taxonomy" id="280"/>
    <lineage>
        <taxon>Bacteria</taxon>
        <taxon>Pseudomonadati</taxon>
        <taxon>Pseudomonadota</taxon>
        <taxon>Alphaproteobacteria</taxon>
        <taxon>Hyphomicrobiales</taxon>
        <taxon>Xanthobacteraceae</taxon>
        <taxon>Xanthobacter</taxon>
    </lineage>
</organism>
<accession>A0A6C1KB97</accession>
<feature type="domain" description="IclR-ED" evidence="5">
    <location>
        <begin position="69"/>
        <end position="254"/>
    </location>
</feature>
<reference evidence="6 7" key="1">
    <citation type="submission" date="2019-05" db="EMBL/GenBank/DDBJ databases">
        <authorList>
            <person name="Zhou X."/>
        </authorList>
    </citation>
    <scope>NUCLEOTIDE SEQUENCE [LARGE SCALE GENOMIC DNA]</scope>
    <source>
        <strain evidence="6 7">DSM 432</strain>
    </source>
</reference>
<dbReference type="InterPro" id="IPR050707">
    <property type="entry name" value="HTH_MetabolicPath_Reg"/>
</dbReference>
<gene>
    <name evidence="6" type="ORF">FBQ73_18020</name>
</gene>